<comment type="caution">
    <text evidence="2">The sequence shown here is derived from an EMBL/GenBank/DDBJ whole genome shotgun (WGS) entry which is preliminary data.</text>
</comment>
<dbReference type="PANTHER" id="PTHR43792:SF1">
    <property type="entry name" value="N-ACETYLTRANSFERASE DOMAIN-CONTAINING PROTEIN"/>
    <property type="match status" value="1"/>
</dbReference>
<proteinExistence type="predicted"/>
<dbReference type="GO" id="GO:0016747">
    <property type="term" value="F:acyltransferase activity, transferring groups other than amino-acyl groups"/>
    <property type="evidence" value="ECO:0007669"/>
    <property type="project" value="InterPro"/>
</dbReference>
<accession>A0AAN7YEI0</accession>
<dbReference type="Proteomes" id="UP001310890">
    <property type="component" value="Unassembled WGS sequence"/>
</dbReference>
<feature type="domain" description="N-acetyltransferase" evidence="1">
    <location>
        <begin position="16"/>
        <end position="70"/>
    </location>
</feature>
<dbReference type="InterPro" id="IPR051531">
    <property type="entry name" value="N-acetyltransferase"/>
</dbReference>
<dbReference type="InterPro" id="IPR016181">
    <property type="entry name" value="Acyl_CoA_acyltransferase"/>
</dbReference>
<reference evidence="2" key="1">
    <citation type="submission" date="2023-08" db="EMBL/GenBank/DDBJ databases">
        <title>Black Yeasts Isolated from many extreme environments.</title>
        <authorList>
            <person name="Coleine C."/>
            <person name="Stajich J.E."/>
            <person name="Selbmann L."/>
        </authorList>
    </citation>
    <scope>NUCLEOTIDE SEQUENCE</scope>
    <source>
        <strain evidence="2">CCFEE 5401</strain>
    </source>
</reference>
<dbReference type="Gene3D" id="3.40.630.30">
    <property type="match status" value="1"/>
</dbReference>
<organism evidence="2 3">
    <name type="scientific">Meristemomyces frigidus</name>
    <dbReference type="NCBI Taxonomy" id="1508187"/>
    <lineage>
        <taxon>Eukaryota</taxon>
        <taxon>Fungi</taxon>
        <taxon>Dikarya</taxon>
        <taxon>Ascomycota</taxon>
        <taxon>Pezizomycotina</taxon>
        <taxon>Dothideomycetes</taxon>
        <taxon>Dothideomycetidae</taxon>
        <taxon>Mycosphaerellales</taxon>
        <taxon>Teratosphaeriaceae</taxon>
        <taxon>Meristemomyces</taxon>
    </lineage>
</organism>
<evidence type="ECO:0000313" key="2">
    <source>
        <dbReference type="EMBL" id="KAK5109923.1"/>
    </source>
</evidence>
<gene>
    <name evidence="2" type="ORF">LTR62_006412</name>
</gene>
<dbReference type="EMBL" id="JAVRRL010000056">
    <property type="protein sequence ID" value="KAK5109923.1"/>
    <property type="molecule type" value="Genomic_DNA"/>
</dbReference>
<name>A0AAN7YEI0_9PEZI</name>
<sequence length="110" mass="12283">MTGLESGQAAEYVNHFGKGYATEALRALLPVVFEFMPRAGGDGTGFDYIEAGIDPENQASRRVLEKCGFTFYRVTKQDFNHPTKGLRDSAWYRIARPGTTLELSHVQHNT</sequence>
<evidence type="ECO:0000259" key="1">
    <source>
        <dbReference type="Pfam" id="PF13302"/>
    </source>
</evidence>
<evidence type="ECO:0000313" key="3">
    <source>
        <dbReference type="Proteomes" id="UP001310890"/>
    </source>
</evidence>
<dbReference type="AlphaFoldDB" id="A0AAN7YEI0"/>
<dbReference type="Pfam" id="PF13302">
    <property type="entry name" value="Acetyltransf_3"/>
    <property type="match status" value="1"/>
</dbReference>
<dbReference type="InterPro" id="IPR000182">
    <property type="entry name" value="GNAT_dom"/>
</dbReference>
<dbReference type="PANTHER" id="PTHR43792">
    <property type="entry name" value="GNAT FAMILY, PUTATIVE (AFU_ORTHOLOGUE AFUA_3G00765)-RELATED-RELATED"/>
    <property type="match status" value="1"/>
</dbReference>
<dbReference type="SUPFAM" id="SSF55729">
    <property type="entry name" value="Acyl-CoA N-acyltransferases (Nat)"/>
    <property type="match status" value="1"/>
</dbReference>
<protein>
    <recommendedName>
        <fullName evidence="1">N-acetyltransferase domain-containing protein</fullName>
    </recommendedName>
</protein>